<gene>
    <name evidence="2" type="ORF">L3X38_009533</name>
</gene>
<evidence type="ECO:0000313" key="3">
    <source>
        <dbReference type="Proteomes" id="UP001054821"/>
    </source>
</evidence>
<comment type="caution">
    <text evidence="2">The sequence shown here is derived from an EMBL/GenBank/DDBJ whole genome shotgun (WGS) entry which is preliminary data.</text>
</comment>
<dbReference type="Proteomes" id="UP001054821">
    <property type="component" value="Chromosome 2"/>
</dbReference>
<name>A0AAD4WDU1_PRUDU</name>
<feature type="region of interest" description="Disordered" evidence="1">
    <location>
        <begin position="49"/>
        <end position="72"/>
    </location>
</feature>
<protein>
    <submittedName>
        <fullName evidence="2">Uncharacterized protein</fullName>
    </submittedName>
</protein>
<reference evidence="2 3" key="1">
    <citation type="journal article" date="2022" name="G3 (Bethesda)">
        <title>Whole-genome sequence and methylome profiling of the almond [Prunus dulcis (Mill.) D.A. Webb] cultivar 'Nonpareil'.</title>
        <authorList>
            <person name="D'Amico-Willman K.M."/>
            <person name="Ouma W.Z."/>
            <person name="Meulia T."/>
            <person name="Sideli G.M."/>
            <person name="Gradziel T.M."/>
            <person name="Fresnedo-Ramirez J."/>
        </authorList>
    </citation>
    <scope>NUCLEOTIDE SEQUENCE [LARGE SCALE GENOMIC DNA]</scope>
    <source>
        <strain evidence="2">Clone GOH B32 T37-40</strain>
    </source>
</reference>
<accession>A0AAD4WDU1</accession>
<feature type="compositionally biased region" description="Polar residues" evidence="1">
    <location>
        <begin position="52"/>
        <end position="64"/>
    </location>
</feature>
<evidence type="ECO:0000256" key="1">
    <source>
        <dbReference type="SAM" id="MobiDB-lite"/>
    </source>
</evidence>
<evidence type="ECO:0000313" key="2">
    <source>
        <dbReference type="EMBL" id="KAI5341658.1"/>
    </source>
</evidence>
<dbReference type="AlphaFoldDB" id="A0AAD4WDU1"/>
<proteinExistence type="predicted"/>
<keyword evidence="3" id="KW-1185">Reference proteome</keyword>
<organism evidence="2 3">
    <name type="scientific">Prunus dulcis</name>
    <name type="common">Almond</name>
    <name type="synonym">Amygdalus dulcis</name>
    <dbReference type="NCBI Taxonomy" id="3755"/>
    <lineage>
        <taxon>Eukaryota</taxon>
        <taxon>Viridiplantae</taxon>
        <taxon>Streptophyta</taxon>
        <taxon>Embryophyta</taxon>
        <taxon>Tracheophyta</taxon>
        <taxon>Spermatophyta</taxon>
        <taxon>Magnoliopsida</taxon>
        <taxon>eudicotyledons</taxon>
        <taxon>Gunneridae</taxon>
        <taxon>Pentapetalae</taxon>
        <taxon>rosids</taxon>
        <taxon>fabids</taxon>
        <taxon>Rosales</taxon>
        <taxon>Rosaceae</taxon>
        <taxon>Amygdaloideae</taxon>
        <taxon>Amygdaleae</taxon>
        <taxon>Prunus</taxon>
    </lineage>
</organism>
<dbReference type="EMBL" id="JAJFAZ020000002">
    <property type="protein sequence ID" value="KAI5341658.1"/>
    <property type="molecule type" value="Genomic_DNA"/>
</dbReference>
<sequence length="92" mass="10340">MQDLNRTLQDPNEHLEEQQIGLQVNLWKAQKKATKDSSSTRRVERCLFGEESASTPMPQTSNFGLNPAPEGINPEEDALVKIILRKEKGHVA</sequence>